<comment type="caution">
    <text evidence="11">The sequence shown here is derived from an EMBL/GenBank/DDBJ whole genome shotgun (WGS) entry which is preliminary data.</text>
</comment>
<name>A0A9W7DVH1_9STRA</name>
<keyword evidence="12" id="KW-1185">Reference proteome</keyword>
<evidence type="ECO:0000256" key="2">
    <source>
        <dbReference type="ARBA" id="ARBA00022490"/>
    </source>
</evidence>
<dbReference type="Gene3D" id="2.30.29.170">
    <property type="match status" value="3"/>
</dbReference>
<evidence type="ECO:0000256" key="3">
    <source>
        <dbReference type="ARBA" id="ARBA00022737"/>
    </source>
</evidence>
<feature type="domain" description="DM10" evidence="10">
    <location>
        <begin position="520"/>
        <end position="619"/>
    </location>
</feature>
<comment type="subcellular location">
    <subcellularLocation>
        <location evidence="1">Cytoplasm</location>
        <location evidence="1">Cytoskeleton</location>
        <location evidence="1">Flagellum axoneme</location>
    </subcellularLocation>
</comment>
<dbReference type="EMBL" id="BRXY01000009">
    <property type="protein sequence ID" value="GMH52198.1"/>
    <property type="molecule type" value="Genomic_DNA"/>
</dbReference>
<evidence type="ECO:0000256" key="7">
    <source>
        <dbReference type="ARBA" id="ARBA00023273"/>
    </source>
</evidence>
<reference evidence="12" key="1">
    <citation type="journal article" date="2023" name="Commun. Biol.">
        <title>Genome analysis of Parmales, the sister group of diatoms, reveals the evolutionary specialization of diatoms from phago-mixotrophs to photoautotrophs.</title>
        <authorList>
            <person name="Ban H."/>
            <person name="Sato S."/>
            <person name="Yoshikawa S."/>
            <person name="Yamada K."/>
            <person name="Nakamura Y."/>
            <person name="Ichinomiya M."/>
            <person name="Sato N."/>
            <person name="Blanc-Mathieu R."/>
            <person name="Endo H."/>
            <person name="Kuwata A."/>
            <person name="Ogata H."/>
        </authorList>
    </citation>
    <scope>NUCLEOTIDE SEQUENCE [LARGE SCALE GENOMIC DNA]</scope>
    <source>
        <strain evidence="12">NIES 3701</strain>
    </source>
</reference>
<dbReference type="OrthoDB" id="10255210at2759"/>
<keyword evidence="3" id="KW-0677">Repeat</keyword>
<dbReference type="Proteomes" id="UP001165085">
    <property type="component" value="Unassembled WGS sequence"/>
</dbReference>
<dbReference type="SMART" id="SM00676">
    <property type="entry name" value="DM10"/>
    <property type="match status" value="3"/>
</dbReference>
<evidence type="ECO:0000256" key="8">
    <source>
        <dbReference type="SAM" id="MobiDB-lite"/>
    </source>
</evidence>
<feature type="domain" description="EF-hand" evidence="9">
    <location>
        <begin position="671"/>
        <end position="706"/>
    </location>
</feature>
<dbReference type="GO" id="GO:0005509">
    <property type="term" value="F:calcium ion binding"/>
    <property type="evidence" value="ECO:0007669"/>
    <property type="project" value="InterPro"/>
</dbReference>
<feature type="region of interest" description="Disordered" evidence="8">
    <location>
        <begin position="1"/>
        <end position="60"/>
    </location>
</feature>
<evidence type="ECO:0000256" key="4">
    <source>
        <dbReference type="ARBA" id="ARBA00022846"/>
    </source>
</evidence>
<dbReference type="PROSITE" id="PS51336">
    <property type="entry name" value="DM10"/>
    <property type="match status" value="3"/>
</dbReference>
<protein>
    <recommendedName>
        <fullName evidence="13">EF-hand domain-containing family member C2</fullName>
    </recommendedName>
</protein>
<dbReference type="SUPFAM" id="SSF47473">
    <property type="entry name" value="EF-hand"/>
    <property type="match status" value="1"/>
</dbReference>
<feature type="compositionally biased region" description="Polar residues" evidence="8">
    <location>
        <begin position="1"/>
        <end position="23"/>
    </location>
</feature>
<dbReference type="GO" id="GO:0072686">
    <property type="term" value="C:mitotic spindle"/>
    <property type="evidence" value="ECO:0007669"/>
    <property type="project" value="TreeGrafter"/>
</dbReference>
<keyword evidence="7" id="KW-0966">Cell projection</keyword>
<dbReference type="PROSITE" id="PS50222">
    <property type="entry name" value="EF_HAND_2"/>
    <property type="match status" value="1"/>
</dbReference>
<organism evidence="11 12">
    <name type="scientific">Triparma strigata</name>
    <dbReference type="NCBI Taxonomy" id="1606541"/>
    <lineage>
        <taxon>Eukaryota</taxon>
        <taxon>Sar</taxon>
        <taxon>Stramenopiles</taxon>
        <taxon>Ochrophyta</taxon>
        <taxon>Bolidophyceae</taxon>
        <taxon>Parmales</taxon>
        <taxon>Triparmaceae</taxon>
        <taxon>Triparma</taxon>
    </lineage>
</organism>
<dbReference type="GO" id="GO:0060285">
    <property type="term" value="P:cilium-dependent cell motility"/>
    <property type="evidence" value="ECO:0007669"/>
    <property type="project" value="TreeGrafter"/>
</dbReference>
<dbReference type="PANTHER" id="PTHR12086:SF9">
    <property type="entry name" value="EF-HAND DOMAIN-CONTAINING PROTEIN 1"/>
    <property type="match status" value="1"/>
</dbReference>
<keyword evidence="6" id="KW-0206">Cytoskeleton</keyword>
<sequence length="711" mass="80786">MTVSNSNFGVNGASFQRPSSSSAAFRPGTSRKMSSLFPNLPGFRRPNTSVGGQPNVNGTSVIRFNQNQSLNYQNGIMMISTSIRPSTASATPEAIDSFKMLDSQHYQKDALHPDDMSGRYSLTRQRLDHKAKTGISSNLVVGKIGRRVVPATSLIRSGAGFPRDGFIGGGNSVGSEEFSLTSAYTASPNNLAPLPPVLLFQGYYFEDIIESQIEDKRIHRCDIYYYTEDGSVEIIEQKTENSGMPQGSILRRGKVNGITAGKFRVGENVEIYARSYSIISCNESTREYCRNVLNFPESALRSLPWPEDTFIKKNTEKMMRETGFGNVNRNRKMHPQKEYMEALLGKPSSMTDLGSFLTNGQKCLCFDMIWDDTQKLYGDVRLYKMNFYLSDDTMEILPVHSKNDGRDQFPKLLKRSKVPKDIHRPEGAKYTWQDLNIGKVLNIYQRPMTIAAADPFTRKFYASKGMHLGNNININPSVDVHYERQIPPYNGFGSEEDSLRSCTGSIKPLPVKKEFHYDKRGQVIRFNARLVSKKSEDKNRRFVIQYFLEDNTLAIREPPIRNSGVIGGNFLRRSPCKHPDGTKVKCQDFYVGAILDLNCHRFLLMDADEWSYRLMENDHEGNFPYSSFERLFTILQGRADALEMYFTQHRELNLINFQDLERCFQAIGPKLKKQELITIWRKIDRKNKGKVSFTKLIKVAKGVPIHVSIMG</sequence>
<dbReference type="GO" id="GO:0007052">
    <property type="term" value="P:mitotic spindle organization"/>
    <property type="evidence" value="ECO:0007669"/>
    <property type="project" value="TreeGrafter"/>
</dbReference>
<keyword evidence="5" id="KW-0969">Cilium</keyword>
<dbReference type="InterPro" id="IPR002048">
    <property type="entry name" value="EF_hand_dom"/>
</dbReference>
<dbReference type="InterPro" id="IPR006602">
    <property type="entry name" value="DM10_dom"/>
</dbReference>
<evidence type="ECO:0000256" key="1">
    <source>
        <dbReference type="ARBA" id="ARBA00004611"/>
    </source>
</evidence>
<evidence type="ECO:0000256" key="5">
    <source>
        <dbReference type="ARBA" id="ARBA00023069"/>
    </source>
</evidence>
<dbReference type="InterPro" id="IPR040193">
    <property type="entry name" value="EFHC1/EFHC2/EFHB"/>
</dbReference>
<dbReference type="GO" id="GO:0000281">
    <property type="term" value="P:mitotic cytokinesis"/>
    <property type="evidence" value="ECO:0007669"/>
    <property type="project" value="TreeGrafter"/>
</dbReference>
<evidence type="ECO:0000259" key="9">
    <source>
        <dbReference type="PROSITE" id="PS50222"/>
    </source>
</evidence>
<dbReference type="Pfam" id="PF06565">
    <property type="entry name" value="DM10_dom"/>
    <property type="match status" value="3"/>
</dbReference>
<keyword evidence="4" id="KW-0282">Flagellum</keyword>
<accession>A0A9W7DVH1</accession>
<evidence type="ECO:0000313" key="12">
    <source>
        <dbReference type="Proteomes" id="UP001165085"/>
    </source>
</evidence>
<feature type="domain" description="DM10" evidence="10">
    <location>
        <begin position="194"/>
        <end position="293"/>
    </location>
</feature>
<evidence type="ECO:0000256" key="6">
    <source>
        <dbReference type="ARBA" id="ARBA00023212"/>
    </source>
</evidence>
<feature type="compositionally biased region" description="Polar residues" evidence="8">
    <location>
        <begin position="46"/>
        <end position="60"/>
    </location>
</feature>
<feature type="domain" description="DM10" evidence="10">
    <location>
        <begin position="360"/>
        <end position="465"/>
    </location>
</feature>
<dbReference type="GO" id="GO:0005930">
    <property type="term" value="C:axoneme"/>
    <property type="evidence" value="ECO:0007669"/>
    <property type="project" value="TreeGrafter"/>
</dbReference>
<evidence type="ECO:0000313" key="11">
    <source>
        <dbReference type="EMBL" id="GMH52198.1"/>
    </source>
</evidence>
<dbReference type="InterPro" id="IPR011992">
    <property type="entry name" value="EF-hand-dom_pair"/>
</dbReference>
<keyword evidence="2" id="KW-0963">Cytoplasm</keyword>
<evidence type="ECO:0000259" key="10">
    <source>
        <dbReference type="PROSITE" id="PS51336"/>
    </source>
</evidence>
<proteinExistence type="predicted"/>
<gene>
    <name evidence="11" type="ORF">TrST_g7416</name>
</gene>
<evidence type="ECO:0008006" key="13">
    <source>
        <dbReference type="Google" id="ProtNLM"/>
    </source>
</evidence>
<dbReference type="AlphaFoldDB" id="A0A9W7DVH1"/>
<dbReference type="GO" id="GO:0043014">
    <property type="term" value="F:alpha-tubulin binding"/>
    <property type="evidence" value="ECO:0007669"/>
    <property type="project" value="TreeGrafter"/>
</dbReference>
<dbReference type="PANTHER" id="PTHR12086">
    <property type="entry name" value="EF-HAND DOMAIN C-TERMINAL CONTAINING PROTEIN"/>
    <property type="match status" value="1"/>
</dbReference>
<dbReference type="FunFam" id="2.30.29.170:FF:000002">
    <property type="entry name" value="EF-hand domain (C-terminal) containing 1"/>
    <property type="match status" value="1"/>
</dbReference>